<comment type="caution">
    <text evidence="2">The sequence shown here is derived from an EMBL/GenBank/DDBJ whole genome shotgun (WGS) entry which is preliminary data.</text>
</comment>
<dbReference type="Gene3D" id="1.20.1280.50">
    <property type="match status" value="1"/>
</dbReference>
<dbReference type="Pfam" id="PF12937">
    <property type="entry name" value="F-box-like"/>
    <property type="match status" value="1"/>
</dbReference>
<organism evidence="2 3">
    <name type="scientific">Boletus reticuloceps</name>
    <dbReference type="NCBI Taxonomy" id="495285"/>
    <lineage>
        <taxon>Eukaryota</taxon>
        <taxon>Fungi</taxon>
        <taxon>Dikarya</taxon>
        <taxon>Basidiomycota</taxon>
        <taxon>Agaricomycotina</taxon>
        <taxon>Agaricomycetes</taxon>
        <taxon>Agaricomycetidae</taxon>
        <taxon>Boletales</taxon>
        <taxon>Boletineae</taxon>
        <taxon>Boletaceae</taxon>
        <taxon>Boletoideae</taxon>
        <taxon>Boletus</taxon>
    </lineage>
</organism>
<dbReference type="SMART" id="SM00256">
    <property type="entry name" value="FBOX"/>
    <property type="match status" value="1"/>
</dbReference>
<accession>A0A8I3AFY2</accession>
<keyword evidence="3" id="KW-1185">Reference proteome</keyword>
<dbReference type="PROSITE" id="PS50181">
    <property type="entry name" value="FBOX"/>
    <property type="match status" value="1"/>
</dbReference>
<dbReference type="CDD" id="cd09917">
    <property type="entry name" value="F-box_SF"/>
    <property type="match status" value="1"/>
</dbReference>
<evidence type="ECO:0000313" key="3">
    <source>
        <dbReference type="Proteomes" id="UP000683000"/>
    </source>
</evidence>
<dbReference type="InterPro" id="IPR036047">
    <property type="entry name" value="F-box-like_dom_sf"/>
</dbReference>
<evidence type="ECO:0000259" key="1">
    <source>
        <dbReference type="PROSITE" id="PS50181"/>
    </source>
</evidence>
<dbReference type="OrthoDB" id="3219396at2759"/>
<dbReference type="Proteomes" id="UP000683000">
    <property type="component" value="Unassembled WGS sequence"/>
</dbReference>
<name>A0A8I3AFY2_9AGAM</name>
<reference evidence="2" key="1">
    <citation type="submission" date="2021-03" db="EMBL/GenBank/DDBJ databases">
        <title>Evolutionary innovations through gain and loss of genes in the ectomycorrhizal Boletales.</title>
        <authorList>
            <person name="Wu G."/>
            <person name="Miyauchi S."/>
            <person name="Morin E."/>
            <person name="Yang Z.-L."/>
            <person name="Xu J."/>
            <person name="Martin F.M."/>
        </authorList>
    </citation>
    <scope>NUCLEOTIDE SEQUENCE</scope>
    <source>
        <strain evidence="2">BR01</strain>
    </source>
</reference>
<protein>
    <recommendedName>
        <fullName evidence="1">F-box domain-containing protein</fullName>
    </recommendedName>
</protein>
<sequence>MLALPQEILLHILSFLDIPDLAALSHVSKQLALLTADPVLHRTRLKVVAPSRVQHSLFGRSPEGILLRPTIPELIHRGVMRGLQIERRLRTGDYLYSPHASITEFSFQLPCHIHAPPQAAAQYELSLRIRQTHTKVLLSSYLRTRLSPPIALKLLHYSHVLPDVESLMLSISRSLLPMVHKLKWSIQKDNMSRVVRSHTFSAMHSESPHPFNGGFGTWVELKGANIFGDSERVRLALCPDVRKMIQFYEKMA</sequence>
<dbReference type="EMBL" id="JAGFBS010000002">
    <property type="protein sequence ID" value="KAG6380916.1"/>
    <property type="molecule type" value="Genomic_DNA"/>
</dbReference>
<feature type="domain" description="F-box" evidence="1">
    <location>
        <begin position="1"/>
        <end position="43"/>
    </location>
</feature>
<dbReference type="InterPro" id="IPR001810">
    <property type="entry name" value="F-box_dom"/>
</dbReference>
<dbReference type="AlphaFoldDB" id="A0A8I3AFY2"/>
<dbReference type="SUPFAM" id="SSF81383">
    <property type="entry name" value="F-box domain"/>
    <property type="match status" value="1"/>
</dbReference>
<evidence type="ECO:0000313" key="2">
    <source>
        <dbReference type="EMBL" id="KAG6380916.1"/>
    </source>
</evidence>
<gene>
    <name evidence="2" type="ORF">JVT61DRAFT_5308</name>
</gene>
<proteinExistence type="predicted"/>